<evidence type="ECO:0000313" key="1">
    <source>
        <dbReference type="EMBL" id="MFC0047799.1"/>
    </source>
</evidence>
<dbReference type="RefSeq" id="WP_377241387.1">
    <property type="nucleotide sequence ID" value="NZ_JBHLXP010000001.1"/>
</dbReference>
<reference evidence="1 2" key="1">
    <citation type="submission" date="2024-09" db="EMBL/GenBank/DDBJ databases">
        <authorList>
            <person name="Sun Q."/>
            <person name="Mori K."/>
        </authorList>
    </citation>
    <scope>NUCLEOTIDE SEQUENCE [LARGE SCALE GENOMIC DNA]</scope>
    <source>
        <strain evidence="1 2">KCTC 23315</strain>
    </source>
</reference>
<comment type="caution">
    <text evidence="1">The sequence shown here is derived from an EMBL/GenBank/DDBJ whole genome shotgun (WGS) entry which is preliminary data.</text>
</comment>
<sequence length="649" mass="69031">MMNPNLKTQVQARINAITGATALNELLQLQTQSSGLGCDTSLLDAQIQSRLTAMNGATPINDLTLGALLAQGGKGRAYYQVPFAVAKGDKLYIDAFGTVKQQKSAGNALISANAFTNEFGQLNHIPIPERASVGGGDSHASGFVVQLSTGNWLIGRFYRESSSSGGTIRLVVVNSTFTQIITETKYSYTTDMSLAATGNNLVGVREVSANTFRVYIQATEPSTGNYIHLAYFSLAYNTTSHAVTGASGAIVHSLSGGAQWVQKRIYLAQGDRYVSLTDSSNRIYALDLQAGTLTNYATIGTAGTGETQFDQANGTNVWGRVINAGTAMLYRADTIATQALPSNLLADGCFGSSWSVRHIGSGRWLCVSSTAIKLVKFNAAYTTAAIYSLDSAFQTPSSLNIATIVVDGNNYTIGIGFGPATLSQVIAFTWDGNSAPTNYRSDAGFRVTDRANFVWPGSSSNQSMSHVITPSQKVVCTAKSDDEANQSRLMILRIDLAEYMPHETSVFATCLTAAASGQLAEVELTANTEVVGSAGAASYFGKLHQGLLTTLPVRAPRINADVYSYSEMGPVDQALFHRREQSVPLTQAYLVLPADTRTLFSAGGDIALLTPFSKYDFAATALKYVPIATRTVCAVRTGTSPSLQAQETL</sequence>
<name>A0ABV6BBM5_9GAMM</name>
<dbReference type="Proteomes" id="UP001589813">
    <property type="component" value="Unassembled WGS sequence"/>
</dbReference>
<protein>
    <submittedName>
        <fullName evidence="1">Uncharacterized protein</fullName>
    </submittedName>
</protein>
<evidence type="ECO:0000313" key="2">
    <source>
        <dbReference type="Proteomes" id="UP001589813"/>
    </source>
</evidence>
<organism evidence="1 2">
    <name type="scientific">Rheinheimera tilapiae</name>
    <dbReference type="NCBI Taxonomy" id="875043"/>
    <lineage>
        <taxon>Bacteria</taxon>
        <taxon>Pseudomonadati</taxon>
        <taxon>Pseudomonadota</taxon>
        <taxon>Gammaproteobacteria</taxon>
        <taxon>Chromatiales</taxon>
        <taxon>Chromatiaceae</taxon>
        <taxon>Rheinheimera</taxon>
    </lineage>
</organism>
<dbReference type="EMBL" id="JBHLXP010000001">
    <property type="protein sequence ID" value="MFC0047799.1"/>
    <property type="molecule type" value="Genomic_DNA"/>
</dbReference>
<gene>
    <name evidence="1" type="ORF">ACFFJP_05825</name>
</gene>
<keyword evidence="2" id="KW-1185">Reference proteome</keyword>
<accession>A0ABV6BBM5</accession>
<proteinExistence type="predicted"/>